<evidence type="ECO:0000259" key="2">
    <source>
        <dbReference type="Pfam" id="PF01757"/>
    </source>
</evidence>
<feature type="transmembrane region" description="Helical" evidence="1">
    <location>
        <begin position="144"/>
        <end position="167"/>
    </location>
</feature>
<dbReference type="InterPro" id="IPR050879">
    <property type="entry name" value="Acyltransferase_3"/>
</dbReference>
<dbReference type="GO" id="GO:0016747">
    <property type="term" value="F:acyltransferase activity, transferring groups other than amino-acyl groups"/>
    <property type="evidence" value="ECO:0007669"/>
    <property type="project" value="InterPro"/>
</dbReference>
<sequence length="557" mass="63148">MLVLEDYTAHSSLEDPRAAFMLDIKEHTASDYPAYHTLASSPQHHTAQKSSFSWDPSSDPSSSWFYTSARLILSVVSSLFSMLAPGNYMADKSGRHTAKITSLDGLRGIACLFVFHAHYAYSFGNCLEEAEPEILSKRFMYQPFISLTWSGIAMVDVFFVISGYVLVSKPLRLLYSQNVAGALSTISSAVFRRAFRLYLPSMAIILVASIMTSLNLFEAGSVFYDQTHDGVRGPQEQPTSRVGPFMVQLYSGFKDCYRLVDNTVPWGKANFPYESEEMARPSGIIYDRHLWTIPVEFRCSMLIFAILVGTVRIRPRWRLGIHLIFFLNCLFTERFPESLFLAGMILAEVDTIQHQKSNDSLYAVRPQHTHELKLSGEGYARPWPVTRFQPCFRELLGLLMFVPGLFLLSIPPQRTEQYPAFSSILMMVPRYLWEKDRFIRAIGAIMVTWPVATSSIIAPLFTNAFANYLGQISFALYLVHGSLIKSVWYWLQPKLITMINPDVTSVLSTQQFINLWLSGYIVMLALVLLCAHIFHKAIDERSVTFARWVAGKLQANS</sequence>
<keyword evidence="4" id="KW-1185">Reference proteome</keyword>
<dbReference type="PANTHER" id="PTHR23028:SF134">
    <property type="entry name" value="PUTATIVE (AFU_ORTHOLOGUE AFUA_4G08520)-RELATED"/>
    <property type="match status" value="1"/>
</dbReference>
<feature type="transmembrane region" description="Helical" evidence="1">
    <location>
        <begin position="290"/>
        <end position="311"/>
    </location>
</feature>
<keyword evidence="1" id="KW-1133">Transmembrane helix</keyword>
<evidence type="ECO:0000256" key="1">
    <source>
        <dbReference type="SAM" id="Phobius"/>
    </source>
</evidence>
<dbReference type="GeneID" id="25332312"/>
<evidence type="ECO:0000313" key="3">
    <source>
        <dbReference type="EMBL" id="KIW51709.1"/>
    </source>
</evidence>
<feature type="transmembrane region" description="Helical" evidence="1">
    <location>
        <begin position="472"/>
        <end position="491"/>
    </location>
</feature>
<keyword evidence="1" id="KW-0812">Transmembrane</keyword>
<protein>
    <recommendedName>
        <fullName evidence="2">Acyltransferase 3 domain-containing protein</fullName>
    </recommendedName>
</protein>
<reference evidence="3 4" key="1">
    <citation type="submission" date="2015-01" db="EMBL/GenBank/DDBJ databases">
        <title>The Genome Sequence of Exophiala xenobiotica CBS118157.</title>
        <authorList>
            <consortium name="The Broad Institute Genomics Platform"/>
            <person name="Cuomo C."/>
            <person name="de Hoog S."/>
            <person name="Gorbushina A."/>
            <person name="Stielow B."/>
            <person name="Teixiera M."/>
            <person name="Abouelleil A."/>
            <person name="Chapman S.B."/>
            <person name="Priest M."/>
            <person name="Young S.K."/>
            <person name="Wortman J."/>
            <person name="Nusbaum C."/>
            <person name="Birren B."/>
        </authorList>
    </citation>
    <scope>NUCLEOTIDE SEQUENCE [LARGE SCALE GENOMIC DNA]</scope>
    <source>
        <strain evidence="3 4">CBS 118157</strain>
    </source>
</reference>
<proteinExistence type="predicted"/>
<dbReference type="AlphaFoldDB" id="A0A0D2EV10"/>
<dbReference type="RefSeq" id="XP_013312293.1">
    <property type="nucleotide sequence ID" value="XM_013456839.1"/>
</dbReference>
<dbReference type="EMBL" id="KN847322">
    <property type="protein sequence ID" value="KIW51709.1"/>
    <property type="molecule type" value="Genomic_DNA"/>
</dbReference>
<feature type="transmembrane region" description="Helical" evidence="1">
    <location>
        <begin position="197"/>
        <end position="217"/>
    </location>
</feature>
<dbReference type="OrthoDB" id="5819582at2759"/>
<accession>A0A0D2EV10</accession>
<dbReference type="InterPro" id="IPR002656">
    <property type="entry name" value="Acyl_transf_3_dom"/>
</dbReference>
<dbReference type="PANTHER" id="PTHR23028">
    <property type="entry name" value="ACETYLTRANSFERASE"/>
    <property type="match status" value="1"/>
</dbReference>
<feature type="domain" description="Acyltransferase 3" evidence="2">
    <location>
        <begin position="101"/>
        <end position="531"/>
    </location>
</feature>
<dbReference type="STRING" id="348802.A0A0D2EV10"/>
<feature type="transmembrane region" description="Helical" evidence="1">
    <location>
        <begin position="445"/>
        <end position="466"/>
    </location>
</feature>
<dbReference type="Pfam" id="PF01757">
    <property type="entry name" value="Acyl_transf_3"/>
    <property type="match status" value="1"/>
</dbReference>
<name>A0A0D2EV10_9EURO</name>
<keyword evidence="1" id="KW-0472">Membrane</keyword>
<evidence type="ECO:0000313" key="4">
    <source>
        <dbReference type="Proteomes" id="UP000054342"/>
    </source>
</evidence>
<gene>
    <name evidence="3" type="ORF">PV05_10404</name>
</gene>
<feature type="transmembrane region" description="Helical" evidence="1">
    <location>
        <begin position="512"/>
        <end position="534"/>
    </location>
</feature>
<dbReference type="HOGENOM" id="CLU_005679_13_5_1"/>
<dbReference type="Proteomes" id="UP000054342">
    <property type="component" value="Unassembled WGS sequence"/>
</dbReference>
<organism evidence="3 4">
    <name type="scientific">Exophiala xenobiotica</name>
    <dbReference type="NCBI Taxonomy" id="348802"/>
    <lineage>
        <taxon>Eukaryota</taxon>
        <taxon>Fungi</taxon>
        <taxon>Dikarya</taxon>
        <taxon>Ascomycota</taxon>
        <taxon>Pezizomycotina</taxon>
        <taxon>Eurotiomycetes</taxon>
        <taxon>Chaetothyriomycetidae</taxon>
        <taxon>Chaetothyriales</taxon>
        <taxon>Herpotrichiellaceae</taxon>
        <taxon>Exophiala</taxon>
    </lineage>
</organism>